<sequence>MTVRAEHCRGAGGCDECPSVMPEHPTALFHDVAAIALAQPGAEPGAMMGFPCRPALLPHLSRAVMRCVRTRSASTSLGVSVIAGQLPAAGSRHRLGAPCRHVRWWPASDGHWGMVSYIPTALNVSMGGIVGWRCVP</sequence>
<evidence type="ECO:0000313" key="1">
    <source>
        <dbReference type="EMBL" id="CCC44801.1"/>
    </source>
</evidence>
<protein>
    <submittedName>
        <fullName evidence="1">Uncharacterized protein</fullName>
    </submittedName>
</protein>
<dbReference type="GeneID" id="45426422"/>
<dbReference type="EMBL" id="HE572590">
    <property type="protein sequence ID" value="CCC44801.1"/>
    <property type="molecule type" value="Genomic_DNA"/>
</dbReference>
<reference evidence="1 2" key="1">
    <citation type="journal article" date="2012" name="PLoS Negl. Trop. Dis.">
        <title>The Genome of Mycobacterium Africanum West African 2 Reveals a Lineage-Specific Locus and Genome Erosion Common to the M. tuberculosis Complex.</title>
        <authorList>
            <person name="Bentley S.D."/>
            <person name="Comas I."/>
            <person name="Bryant J.M."/>
            <person name="Walker D."/>
            <person name="Smith N.H."/>
            <person name="Harris S.R."/>
            <person name="Thurston S."/>
            <person name="Gagneux S."/>
            <person name="Wood J."/>
            <person name="Antonio M."/>
            <person name="Quail M.A."/>
            <person name="Gehre F."/>
            <person name="Adegbola R.A."/>
            <person name="Parkhill J."/>
            <person name="de Jong B.C."/>
        </authorList>
    </citation>
    <scope>NUCLEOTIDE SEQUENCE [LARGE SCALE GENOMIC DNA]</scope>
    <source>
        <strain evidence="1 2">CIPT 140010059</strain>
    </source>
</reference>
<dbReference type="Proteomes" id="UP000008896">
    <property type="component" value="Chromosome"/>
</dbReference>
<reference evidence="1 2" key="2">
    <citation type="journal article" date="2013" name="Nat. Genet.">
        <title>Genomic analysis of smooth tubercle bacilli provides insights into ancestry and pathoadaptation of Mycobacterium tuberculosis.</title>
        <authorList>
            <person name="Supply P."/>
            <person name="Marceau M."/>
            <person name="Mangenot S."/>
            <person name="Roche D."/>
            <person name="Rouanet C."/>
            <person name="Khanna V."/>
            <person name="Majlessi L."/>
            <person name="Criscuolo A."/>
            <person name="Tap J."/>
            <person name="Pawlik A."/>
            <person name="Fiette L."/>
            <person name="Orgeur M."/>
            <person name="Fabre M."/>
            <person name="Parmentier C."/>
            <person name="Frigui W."/>
            <person name="Simeone R."/>
            <person name="Boritsch E.C."/>
            <person name="Debrie A.S."/>
            <person name="Willery E."/>
            <person name="Walker D."/>
            <person name="Quail M.A."/>
            <person name="Ma L."/>
            <person name="Bouchier C."/>
            <person name="Salvignol G."/>
            <person name="Sayes F."/>
            <person name="Cascioferro A."/>
            <person name="Seemann T."/>
            <person name="Barbe V."/>
            <person name="Locht C."/>
            <person name="Gutierrez M.C."/>
            <person name="Leclerc C."/>
            <person name="Bentley S.D."/>
            <person name="Stinear T.P."/>
            <person name="Brisse S."/>
            <person name="Medigue C."/>
            <person name="Parkhill J."/>
            <person name="Cruveiller S."/>
            <person name="Brosch R."/>
        </authorList>
    </citation>
    <scope>NUCLEOTIDE SEQUENCE [LARGE SCALE GENOMIC DNA]</scope>
    <source>
        <strain evidence="1 2">CIPT 140010059</strain>
    </source>
</reference>
<proteinExistence type="predicted"/>
<gene>
    <name evidence="1" type="ordered locus">MCAN_24701</name>
</gene>
<dbReference type="KEGG" id="mce:MCAN_24701"/>
<organism evidence="1 2">
    <name type="scientific">Mycobacterium canettii (strain CIPT 140010059)</name>
    <dbReference type="NCBI Taxonomy" id="1048245"/>
    <lineage>
        <taxon>Bacteria</taxon>
        <taxon>Bacillati</taxon>
        <taxon>Actinomycetota</taxon>
        <taxon>Actinomycetes</taxon>
        <taxon>Mycobacteriales</taxon>
        <taxon>Mycobacteriaceae</taxon>
        <taxon>Mycobacterium</taxon>
        <taxon>Mycobacterium tuberculosis complex</taxon>
    </lineage>
</organism>
<name>A0AB72XME4_MYCCP</name>
<evidence type="ECO:0000313" key="2">
    <source>
        <dbReference type="Proteomes" id="UP000008896"/>
    </source>
</evidence>
<dbReference type="AlphaFoldDB" id="A0AB72XME4"/>
<dbReference type="RefSeq" id="WP_014001272.1">
    <property type="nucleotide sequence ID" value="NC_015848.1"/>
</dbReference>
<accession>A0AB72XME4</accession>